<feature type="compositionally biased region" description="Low complexity" evidence="2">
    <location>
        <begin position="664"/>
        <end position="676"/>
    </location>
</feature>
<feature type="region of interest" description="Disordered" evidence="2">
    <location>
        <begin position="411"/>
        <end position="443"/>
    </location>
</feature>
<feature type="region of interest" description="Disordered" evidence="2">
    <location>
        <begin position="538"/>
        <end position="578"/>
    </location>
</feature>
<comment type="caution">
    <text evidence="3">The sequence shown here is derived from an EMBL/GenBank/DDBJ whole genome shotgun (WGS) entry which is preliminary data.</text>
</comment>
<evidence type="ECO:0000256" key="2">
    <source>
        <dbReference type="SAM" id="MobiDB-lite"/>
    </source>
</evidence>
<evidence type="ECO:0000313" key="4">
    <source>
        <dbReference type="Proteomes" id="UP000751190"/>
    </source>
</evidence>
<accession>A0A8J6CBV4</accession>
<feature type="coiled-coil region" evidence="1">
    <location>
        <begin position="80"/>
        <end position="142"/>
    </location>
</feature>
<keyword evidence="1" id="KW-0175">Coiled coil</keyword>
<reference evidence="3" key="1">
    <citation type="submission" date="2021-05" db="EMBL/GenBank/DDBJ databases">
        <title>The genome of the haptophyte Pavlova lutheri (Diacronema luteri, Pavlovales) - a model for lipid biosynthesis in eukaryotic algae.</title>
        <authorList>
            <person name="Hulatt C.J."/>
            <person name="Posewitz M.C."/>
        </authorList>
    </citation>
    <scope>NUCLEOTIDE SEQUENCE</scope>
    <source>
        <strain evidence="3">NIVA-4/92</strain>
    </source>
</reference>
<feature type="region of interest" description="Disordered" evidence="2">
    <location>
        <begin position="459"/>
        <end position="500"/>
    </location>
</feature>
<dbReference type="EMBL" id="JAGTXO010000003">
    <property type="protein sequence ID" value="KAG8469207.1"/>
    <property type="molecule type" value="Genomic_DNA"/>
</dbReference>
<evidence type="ECO:0000313" key="3">
    <source>
        <dbReference type="EMBL" id="KAG8469207.1"/>
    </source>
</evidence>
<keyword evidence="4" id="KW-1185">Reference proteome</keyword>
<feature type="region of interest" description="Disordered" evidence="2">
    <location>
        <begin position="664"/>
        <end position="684"/>
    </location>
</feature>
<feature type="compositionally biased region" description="Low complexity" evidence="2">
    <location>
        <begin position="558"/>
        <end position="574"/>
    </location>
</feature>
<organism evidence="3 4">
    <name type="scientific">Diacronema lutheri</name>
    <name type="common">Unicellular marine alga</name>
    <name type="synonym">Monochrysis lutheri</name>
    <dbReference type="NCBI Taxonomy" id="2081491"/>
    <lineage>
        <taxon>Eukaryota</taxon>
        <taxon>Haptista</taxon>
        <taxon>Haptophyta</taxon>
        <taxon>Pavlovophyceae</taxon>
        <taxon>Pavlovales</taxon>
        <taxon>Pavlovaceae</taxon>
        <taxon>Diacronema</taxon>
    </lineage>
</organism>
<protein>
    <submittedName>
        <fullName evidence="3">Uncharacterized protein</fullName>
    </submittedName>
</protein>
<gene>
    <name evidence="3" type="ORF">KFE25_007725</name>
</gene>
<evidence type="ECO:0000256" key="1">
    <source>
        <dbReference type="SAM" id="Coils"/>
    </source>
</evidence>
<feature type="compositionally biased region" description="Basic and acidic residues" evidence="2">
    <location>
        <begin position="425"/>
        <end position="442"/>
    </location>
</feature>
<proteinExistence type="predicted"/>
<dbReference type="Proteomes" id="UP000751190">
    <property type="component" value="Unassembled WGS sequence"/>
</dbReference>
<sequence length="684" mass="71368">MRAAVADAHLARAGAEHVAFWRALAECEAEAGAQVEMLGTRLQHAHALHRDLATRHADAMRELITRRRELGDAQSSRAHLDRAHAELHDVHAERAALSERLAHAERELERERAAHASSRSAQAELRRECAALARERDEAMLAAASSAALHAAVREQAGAETSALADAIGRAGRELAWVSAEARATAEAAGSVLAAARRALRDDVESARTRALAGVQRWLAAADAHATRRMLSTWAAAARALGAAVDAVGGAALRSALGDADRELRAALATASSDVALAEAARAREEANALNRTALAFAAAAGVRASPRMRLSAAFARWARYGSASTLSAARHAALEREAERRALEAALAAADEDAARQAAALRAAVDGRGALSRALARARAESELLGYELVRTETDAQDAAAAWRARRALSERAPDEAPSAAESARARADGARGEGDNDTTRKSVVRRLIAQYSAASARPAPIVTADEDEGEGRTAKGRAARALRAAAPPVPRARADADADADATLRRHVDLLHLQLVRPVSLAERELLASALHARTGGGGGAPGLQERARAAPPRPSGTHAGARSASSATGSSQVYQSPGLRSYASSLAPSPASSSARSSDALAASVARRKAARAALAAYSPRDARAPPSADALTLQRHVELLHKQLMGRVSEEERRDVLAHAAPGGRAATAWGATVPARAPS</sequence>
<dbReference type="AlphaFoldDB" id="A0A8J6CBV4"/>
<name>A0A8J6CBV4_DIALT</name>